<evidence type="ECO:0000313" key="6">
    <source>
        <dbReference type="Proteomes" id="UP001173578"/>
    </source>
</evidence>
<feature type="signal peptide" evidence="4">
    <location>
        <begin position="1"/>
        <end position="20"/>
    </location>
</feature>
<feature type="transmembrane region" description="Helical" evidence="3">
    <location>
        <begin position="341"/>
        <end position="360"/>
    </location>
</feature>
<dbReference type="GO" id="GO:0006355">
    <property type="term" value="P:regulation of DNA-templated transcription"/>
    <property type="evidence" value="ECO:0007669"/>
    <property type="project" value="InterPro"/>
</dbReference>
<feature type="coiled-coil region" evidence="2">
    <location>
        <begin position="364"/>
        <end position="391"/>
    </location>
</feature>
<dbReference type="SUPFAM" id="SSF46894">
    <property type="entry name" value="C-terminal effector domain of the bipartite response regulators"/>
    <property type="match status" value="1"/>
</dbReference>
<dbReference type="SUPFAM" id="SSF48452">
    <property type="entry name" value="TPR-like"/>
    <property type="match status" value="1"/>
</dbReference>
<dbReference type="InterPro" id="IPR036388">
    <property type="entry name" value="WH-like_DNA-bd_sf"/>
</dbReference>
<evidence type="ECO:0000256" key="3">
    <source>
        <dbReference type="SAM" id="Phobius"/>
    </source>
</evidence>
<dbReference type="Gene3D" id="1.10.10.10">
    <property type="entry name" value="Winged helix-like DNA-binding domain superfamily/Winged helix DNA-binding domain"/>
    <property type="match status" value="1"/>
</dbReference>
<keyword evidence="2" id="KW-0175">Coiled coil</keyword>
<evidence type="ECO:0000256" key="1">
    <source>
        <dbReference type="PROSITE-ProRule" id="PRU00339"/>
    </source>
</evidence>
<protein>
    <recommendedName>
        <fullName evidence="7">HTH luxR-type domain-containing protein</fullName>
    </recommendedName>
</protein>
<evidence type="ECO:0008006" key="7">
    <source>
        <dbReference type="Google" id="ProtNLM"/>
    </source>
</evidence>
<dbReference type="InterPro" id="IPR011990">
    <property type="entry name" value="TPR-like_helical_dom_sf"/>
</dbReference>
<comment type="caution">
    <text evidence="5">The sequence shown here is derived from an EMBL/GenBank/DDBJ whole genome shotgun (WGS) entry which is preliminary data.</text>
</comment>
<dbReference type="Gene3D" id="1.25.40.10">
    <property type="entry name" value="Tetratricopeptide repeat domain"/>
    <property type="match status" value="2"/>
</dbReference>
<keyword evidence="3" id="KW-0812">Transmembrane</keyword>
<dbReference type="AlphaFoldDB" id="A0AAW7DIS9"/>
<keyword evidence="1" id="KW-0802">TPR repeat</keyword>
<feature type="chain" id="PRO_5043577565" description="HTH luxR-type domain-containing protein" evidence="4">
    <location>
        <begin position="21"/>
        <end position="499"/>
    </location>
</feature>
<dbReference type="SMART" id="SM00028">
    <property type="entry name" value="TPR"/>
    <property type="match status" value="3"/>
</dbReference>
<name>A0AAW7DIS9_9FLAO</name>
<keyword evidence="4" id="KW-0732">Signal</keyword>
<keyword evidence="3" id="KW-1133">Transmembrane helix</keyword>
<proteinExistence type="predicted"/>
<dbReference type="EMBL" id="JACALR010000004">
    <property type="protein sequence ID" value="MDM1551568.1"/>
    <property type="molecule type" value="Genomic_DNA"/>
</dbReference>
<gene>
    <name evidence="5" type="ORF">HX095_10105</name>
</gene>
<dbReference type="Proteomes" id="UP001173578">
    <property type="component" value="Unassembled WGS sequence"/>
</dbReference>
<evidence type="ECO:0000256" key="2">
    <source>
        <dbReference type="SAM" id="Coils"/>
    </source>
</evidence>
<evidence type="ECO:0000256" key="4">
    <source>
        <dbReference type="SAM" id="SignalP"/>
    </source>
</evidence>
<sequence length="499" mass="59651">MKPRSTILIVFIFVAQSIFANTQNTTDRKIDSLLQRASNYIVVDYEKMLEASEKAVFLTEKTNNIPKKVEAYSLISKALLALNKLDKASYYIDKGLKEDYVKKNDRIYALFLLTQAAYYSRLGIPEYYYKKNKEAFELVKTKNDPESKLIKANLYIKFADYFFEKKKIDSVHFYADKSIEMIESISIKDYNNAKNIFRIKPYIYYYKAWFYIDNNQPEKAKKYIEKSYRLAIEQNYKYIGSFYELYGDYYYQTEDYNKAVYFYSKAIENKKQFNEKYSFIDAKIAKAYHAIGDYNNERIHLINEVNDHRTHIETTKRLLENELFRVEKIDTIQKDNIQKEYIIIIIAIIIIFSIGLIFIYKILKKRKRRIIAEKELQLKEKETKLSENELELSSLHLKVNESFDELIEMAKSNSPHFWSRFQEVYPNFIYKLLEINPNLKNSELTFLAYFYLGFTTKDIAIYTHKALKTIENNRYNIRKRLSLSSDKDLIIWLKTYIDN</sequence>
<dbReference type="GO" id="GO:0003677">
    <property type="term" value="F:DNA binding"/>
    <property type="evidence" value="ECO:0007669"/>
    <property type="project" value="InterPro"/>
</dbReference>
<dbReference type="RefSeq" id="WP_286486117.1">
    <property type="nucleotide sequence ID" value="NZ_JACALR010000004.1"/>
</dbReference>
<dbReference type="PROSITE" id="PS50005">
    <property type="entry name" value="TPR"/>
    <property type="match status" value="1"/>
</dbReference>
<dbReference type="InterPro" id="IPR019734">
    <property type="entry name" value="TPR_rpt"/>
</dbReference>
<dbReference type="InterPro" id="IPR016032">
    <property type="entry name" value="Sig_transdc_resp-reg_C-effctor"/>
</dbReference>
<accession>A0AAW7DIS9</accession>
<reference evidence="5" key="1">
    <citation type="submission" date="2020-06" db="EMBL/GenBank/DDBJ databases">
        <authorList>
            <person name="Dong N."/>
        </authorList>
    </citation>
    <scope>NUCLEOTIDE SEQUENCE</scope>
    <source>
        <strain evidence="5">210</strain>
    </source>
</reference>
<feature type="repeat" description="TPR" evidence="1">
    <location>
        <begin position="240"/>
        <end position="273"/>
    </location>
</feature>
<keyword evidence="3" id="KW-0472">Membrane</keyword>
<organism evidence="5 6">
    <name type="scientific">Empedobacter falsenii</name>
    <dbReference type="NCBI Taxonomy" id="343874"/>
    <lineage>
        <taxon>Bacteria</taxon>
        <taxon>Pseudomonadati</taxon>
        <taxon>Bacteroidota</taxon>
        <taxon>Flavobacteriia</taxon>
        <taxon>Flavobacteriales</taxon>
        <taxon>Weeksellaceae</taxon>
        <taxon>Empedobacter</taxon>
    </lineage>
</organism>
<reference evidence="5" key="2">
    <citation type="journal article" date="2022" name="Sci. Total Environ.">
        <title>Prevalence, transmission, and molecular epidemiology of tet(X)-positive bacteria among humans, animals, and environmental niches in China: An epidemiological, and genomic-based study.</title>
        <authorList>
            <person name="Dong N."/>
            <person name="Zeng Y."/>
            <person name="Cai C."/>
            <person name="Sun C."/>
            <person name="Lu J."/>
            <person name="Liu C."/>
            <person name="Zhou H."/>
            <person name="Sun Q."/>
            <person name="Shu L."/>
            <person name="Wang H."/>
            <person name="Wang Y."/>
            <person name="Wang S."/>
            <person name="Wu C."/>
            <person name="Chan E.W."/>
            <person name="Chen G."/>
            <person name="Shen Z."/>
            <person name="Chen S."/>
            <person name="Zhang R."/>
        </authorList>
    </citation>
    <scope>NUCLEOTIDE SEQUENCE</scope>
    <source>
        <strain evidence="5">210</strain>
    </source>
</reference>
<evidence type="ECO:0000313" key="5">
    <source>
        <dbReference type="EMBL" id="MDM1551568.1"/>
    </source>
</evidence>